<gene>
    <name evidence="2" type="primary">Cnig_chr_X.g25707</name>
    <name evidence="2" type="ORF">B9Z55_025707</name>
</gene>
<accession>A0A2G5SZZ8</accession>
<dbReference type="Proteomes" id="UP000230233">
    <property type="component" value="Chromosome X"/>
</dbReference>
<evidence type="ECO:0000313" key="2">
    <source>
        <dbReference type="EMBL" id="PIC20543.1"/>
    </source>
</evidence>
<dbReference type="AlphaFoldDB" id="A0A2G5SZZ8"/>
<reference evidence="3" key="1">
    <citation type="submission" date="2017-10" db="EMBL/GenBank/DDBJ databases">
        <title>Rapid genome shrinkage in a self-fertile nematode reveals novel sperm competition proteins.</title>
        <authorList>
            <person name="Yin D."/>
            <person name="Schwarz E.M."/>
            <person name="Thomas C.G."/>
            <person name="Felde R.L."/>
            <person name="Korf I.F."/>
            <person name="Cutter A.D."/>
            <person name="Schartner C.M."/>
            <person name="Ralston E.J."/>
            <person name="Meyer B.J."/>
            <person name="Haag E.S."/>
        </authorList>
    </citation>
    <scope>NUCLEOTIDE SEQUENCE [LARGE SCALE GENOMIC DNA]</scope>
    <source>
        <strain evidence="3">JU1422</strain>
    </source>
</reference>
<feature type="coiled-coil region" evidence="1">
    <location>
        <begin position="37"/>
        <end position="64"/>
    </location>
</feature>
<name>A0A2G5SZZ8_9PELO</name>
<organism evidence="2 3">
    <name type="scientific">Caenorhabditis nigoni</name>
    <dbReference type="NCBI Taxonomy" id="1611254"/>
    <lineage>
        <taxon>Eukaryota</taxon>
        <taxon>Metazoa</taxon>
        <taxon>Ecdysozoa</taxon>
        <taxon>Nematoda</taxon>
        <taxon>Chromadorea</taxon>
        <taxon>Rhabditida</taxon>
        <taxon>Rhabditina</taxon>
        <taxon>Rhabditomorpha</taxon>
        <taxon>Rhabditoidea</taxon>
        <taxon>Rhabditidae</taxon>
        <taxon>Peloderinae</taxon>
        <taxon>Caenorhabditis</taxon>
    </lineage>
</organism>
<evidence type="ECO:0000256" key="1">
    <source>
        <dbReference type="SAM" id="Coils"/>
    </source>
</evidence>
<keyword evidence="3" id="KW-1185">Reference proteome</keyword>
<dbReference type="EMBL" id="PDUG01000006">
    <property type="protein sequence ID" value="PIC20543.1"/>
    <property type="molecule type" value="Genomic_DNA"/>
</dbReference>
<comment type="caution">
    <text evidence="2">The sequence shown here is derived from an EMBL/GenBank/DDBJ whole genome shotgun (WGS) entry which is preliminary data.</text>
</comment>
<proteinExistence type="predicted"/>
<sequence length="145" mass="16741">MSSTIATDCPQTAEAAAEIQSRVQMLRERHSTAVEAHQKTEDSLKKLQQKYMKNNANIESLTNLLDCESCPQQKEILKKCIRKQKTARTKILKNEKEVLKVAKRTRYVMEEAKATWWSEAQAMWNFQVMCANAGNGDIWQSNWTF</sequence>
<protein>
    <submittedName>
        <fullName evidence="2">Uncharacterized protein</fullName>
    </submittedName>
</protein>
<keyword evidence="1" id="KW-0175">Coiled coil</keyword>
<evidence type="ECO:0000313" key="3">
    <source>
        <dbReference type="Proteomes" id="UP000230233"/>
    </source>
</evidence>